<sequence length="302" mass="32670">MHDPTGKSSGIHTPGGRPIKSGAARNRDSALGGQLDLGGGYVHWAQPNVWTEVERHGLEQLNPPLESTTYYQLADDEVHTDKFELTHELVGKLFADSRQRFPMPFNINAVDNSDINEETLEERIASLGLSTRDSDLIKGALSGLVHNYSKHGSTQLLFAVSSNFGNYAAELETASNWCITGGMKKLTDAIQRNSKAKLQLSTAIKRVTDDGKQVTLTTASGDKLYAKTAVVAVPINTLRHINISPALPPSVSKMLSDGNPVRGSKLWVVPERDLGQVERVVAVGERGRHGCGGLVRRGVVDA</sequence>
<keyword evidence="2" id="KW-1185">Reference proteome</keyword>
<accession>A0ACC1QWB1</accession>
<protein>
    <submittedName>
        <fullName evidence="1">Uncharacterized protein</fullName>
    </submittedName>
</protein>
<gene>
    <name evidence="1" type="ORF">NLG97_g5217</name>
</gene>
<name>A0ACC1QWB1_9HYPO</name>
<comment type="caution">
    <text evidence="1">The sequence shown here is derived from an EMBL/GenBank/DDBJ whole genome shotgun (WGS) entry which is preliminary data.</text>
</comment>
<evidence type="ECO:0000313" key="1">
    <source>
        <dbReference type="EMBL" id="KAJ3492686.1"/>
    </source>
</evidence>
<dbReference type="EMBL" id="JANAKD010000570">
    <property type="protein sequence ID" value="KAJ3492686.1"/>
    <property type="molecule type" value="Genomic_DNA"/>
</dbReference>
<evidence type="ECO:0000313" key="2">
    <source>
        <dbReference type="Proteomes" id="UP001148737"/>
    </source>
</evidence>
<reference evidence="1" key="1">
    <citation type="submission" date="2022-07" db="EMBL/GenBank/DDBJ databases">
        <title>Genome Sequence of Lecanicillium saksenae.</title>
        <authorList>
            <person name="Buettner E."/>
        </authorList>
    </citation>
    <scope>NUCLEOTIDE SEQUENCE</scope>
    <source>
        <strain evidence="1">VT-O1</strain>
    </source>
</reference>
<organism evidence="1 2">
    <name type="scientific">Lecanicillium saksenae</name>
    <dbReference type="NCBI Taxonomy" id="468837"/>
    <lineage>
        <taxon>Eukaryota</taxon>
        <taxon>Fungi</taxon>
        <taxon>Dikarya</taxon>
        <taxon>Ascomycota</taxon>
        <taxon>Pezizomycotina</taxon>
        <taxon>Sordariomycetes</taxon>
        <taxon>Hypocreomycetidae</taxon>
        <taxon>Hypocreales</taxon>
        <taxon>Cordycipitaceae</taxon>
        <taxon>Lecanicillium</taxon>
    </lineage>
</organism>
<proteinExistence type="predicted"/>
<dbReference type="Proteomes" id="UP001148737">
    <property type="component" value="Unassembled WGS sequence"/>
</dbReference>